<dbReference type="InterPro" id="IPR029058">
    <property type="entry name" value="AB_hydrolase_fold"/>
</dbReference>
<dbReference type="GO" id="GO:0016787">
    <property type="term" value="F:hydrolase activity"/>
    <property type="evidence" value="ECO:0007669"/>
    <property type="project" value="UniProtKB-KW"/>
</dbReference>
<dbReference type="Pfam" id="PF00135">
    <property type="entry name" value="COesterase"/>
    <property type="match status" value="1"/>
</dbReference>
<organism evidence="3 4">
    <name type="scientific">Massarina eburnea CBS 473.64</name>
    <dbReference type="NCBI Taxonomy" id="1395130"/>
    <lineage>
        <taxon>Eukaryota</taxon>
        <taxon>Fungi</taxon>
        <taxon>Dikarya</taxon>
        <taxon>Ascomycota</taxon>
        <taxon>Pezizomycotina</taxon>
        <taxon>Dothideomycetes</taxon>
        <taxon>Pleosporomycetidae</taxon>
        <taxon>Pleosporales</taxon>
        <taxon>Massarineae</taxon>
        <taxon>Massarinaceae</taxon>
        <taxon>Massarina</taxon>
    </lineage>
</organism>
<evidence type="ECO:0000313" key="3">
    <source>
        <dbReference type="EMBL" id="KAF2634329.1"/>
    </source>
</evidence>
<dbReference type="PANTHER" id="PTHR11559">
    <property type="entry name" value="CARBOXYLESTERASE"/>
    <property type="match status" value="1"/>
</dbReference>
<dbReference type="EMBL" id="MU006839">
    <property type="protein sequence ID" value="KAF2634329.1"/>
    <property type="molecule type" value="Genomic_DNA"/>
</dbReference>
<sequence>MKSSILSLVSASLAAFVAGHGISVSPNASGLLTVKTPTGKYAGFIDPVFPRTRQFRSIAFAQPPVKSLRWEAPQKLPPSDQVHNAYDLPPSCPQFISRTPSFSSEFFPGGAMIYNGDQNHTSGLVGTDTSEDCLYLAIWTPTNATSSSKLPVLFFMTGGGFQGGGVNLPYQLPMDWVERSQSHIVITINYRVNIFGFPNARGASEQNLGILDQRTALEWVRDNIANFGGDPAAITQWGQSAGSMSADIHAHAYYDDPIARAYILQSGTVFSGAANPANTFLNFSFVAQHFGCNSTSTNGTAELACMKAVPFQQITNFVGQYGDSGATPALSFQPQVDERIVFSDYPARIAAGKVARLPTILSTTANEGSTLVPYTPTGISQDIILQVTLSGFVCPTFNSTVERNHLDIPIYRYQQGGQYPNLNPLNWTGAYHGSDIPLNFGTVNLVTTWGNATQLTIDTSRAMQQHILAFAKDPLNGPEELGWKRFNSSAPNGGELIRFGADGKVAQYVDGIEIDGVCQGLGGYNAFP</sequence>
<evidence type="ECO:0000259" key="2">
    <source>
        <dbReference type="Pfam" id="PF00135"/>
    </source>
</evidence>
<feature type="domain" description="Carboxylesterase type B" evidence="2">
    <location>
        <begin position="33"/>
        <end position="376"/>
    </location>
</feature>
<keyword evidence="3" id="KW-0378">Hydrolase</keyword>
<protein>
    <submittedName>
        <fullName evidence="3">Alpha/beta-hydrolase</fullName>
    </submittedName>
</protein>
<proteinExistence type="predicted"/>
<feature type="signal peptide" evidence="1">
    <location>
        <begin position="1"/>
        <end position="19"/>
    </location>
</feature>
<dbReference type="SUPFAM" id="SSF53474">
    <property type="entry name" value="alpha/beta-Hydrolases"/>
    <property type="match status" value="1"/>
</dbReference>
<keyword evidence="4" id="KW-1185">Reference proteome</keyword>
<evidence type="ECO:0000313" key="4">
    <source>
        <dbReference type="Proteomes" id="UP000799753"/>
    </source>
</evidence>
<dbReference type="AlphaFoldDB" id="A0A6A6RFW2"/>
<gene>
    <name evidence="3" type="ORF">P280DRAFT_511984</name>
</gene>
<accession>A0A6A6RFW2</accession>
<reference evidence="3" key="1">
    <citation type="journal article" date="2020" name="Stud. Mycol.">
        <title>101 Dothideomycetes genomes: a test case for predicting lifestyles and emergence of pathogens.</title>
        <authorList>
            <person name="Haridas S."/>
            <person name="Albert R."/>
            <person name="Binder M."/>
            <person name="Bloem J."/>
            <person name="Labutti K."/>
            <person name="Salamov A."/>
            <person name="Andreopoulos B."/>
            <person name="Baker S."/>
            <person name="Barry K."/>
            <person name="Bills G."/>
            <person name="Bluhm B."/>
            <person name="Cannon C."/>
            <person name="Castanera R."/>
            <person name="Culley D."/>
            <person name="Daum C."/>
            <person name="Ezra D."/>
            <person name="Gonzalez J."/>
            <person name="Henrissat B."/>
            <person name="Kuo A."/>
            <person name="Liang C."/>
            <person name="Lipzen A."/>
            <person name="Lutzoni F."/>
            <person name="Magnuson J."/>
            <person name="Mondo S."/>
            <person name="Nolan M."/>
            <person name="Ohm R."/>
            <person name="Pangilinan J."/>
            <person name="Park H.-J."/>
            <person name="Ramirez L."/>
            <person name="Alfaro M."/>
            <person name="Sun H."/>
            <person name="Tritt A."/>
            <person name="Yoshinaga Y."/>
            <person name="Zwiers L.-H."/>
            <person name="Turgeon B."/>
            <person name="Goodwin S."/>
            <person name="Spatafora J."/>
            <person name="Crous P."/>
            <person name="Grigoriev I."/>
        </authorList>
    </citation>
    <scope>NUCLEOTIDE SEQUENCE</scope>
    <source>
        <strain evidence="3">CBS 473.64</strain>
    </source>
</reference>
<keyword evidence="1" id="KW-0732">Signal</keyword>
<dbReference type="OrthoDB" id="408631at2759"/>
<dbReference type="InterPro" id="IPR002018">
    <property type="entry name" value="CarbesteraseB"/>
</dbReference>
<evidence type="ECO:0000256" key="1">
    <source>
        <dbReference type="SAM" id="SignalP"/>
    </source>
</evidence>
<feature type="chain" id="PRO_5025389690" evidence="1">
    <location>
        <begin position="20"/>
        <end position="528"/>
    </location>
</feature>
<dbReference type="Gene3D" id="3.40.50.1820">
    <property type="entry name" value="alpha/beta hydrolase"/>
    <property type="match status" value="2"/>
</dbReference>
<dbReference type="InterPro" id="IPR050309">
    <property type="entry name" value="Type-B_Carboxylest/Lipase"/>
</dbReference>
<dbReference type="Proteomes" id="UP000799753">
    <property type="component" value="Unassembled WGS sequence"/>
</dbReference>
<name>A0A6A6RFW2_9PLEO</name>